<proteinExistence type="predicted"/>
<keyword evidence="2" id="KW-1185">Reference proteome</keyword>
<reference evidence="1 2" key="2">
    <citation type="submission" date="2016-08" db="EMBL/GenBank/DDBJ databases">
        <title>Pervasive Adenine N6-methylation of Active Genes in Fungi.</title>
        <authorList>
            <consortium name="DOE Joint Genome Institute"/>
            <person name="Mondo S.J."/>
            <person name="Dannebaum R.O."/>
            <person name="Kuo R.C."/>
            <person name="Labutti K."/>
            <person name="Haridas S."/>
            <person name="Kuo A."/>
            <person name="Salamov A."/>
            <person name="Ahrendt S.R."/>
            <person name="Lipzen A."/>
            <person name="Sullivan W."/>
            <person name="Andreopoulos W.B."/>
            <person name="Clum A."/>
            <person name="Lindquist E."/>
            <person name="Daum C."/>
            <person name="Ramamoorthy G.K."/>
            <person name="Gryganskyi A."/>
            <person name="Culley D."/>
            <person name="Magnuson J.K."/>
            <person name="James T.Y."/>
            <person name="O'Malley M.A."/>
            <person name="Stajich J.E."/>
            <person name="Spatafora J.W."/>
            <person name="Visel A."/>
            <person name="Grigoriev I.V."/>
        </authorList>
    </citation>
    <scope>NUCLEOTIDE SEQUENCE [LARGE SCALE GENOMIC DNA]</scope>
    <source>
        <strain evidence="2">finn</strain>
    </source>
</reference>
<gene>
    <name evidence="1" type="ORF">BCR36DRAFT_283647</name>
</gene>
<dbReference type="AlphaFoldDB" id="A0A1Y1VEG7"/>
<name>A0A1Y1VEG7_9FUNG</name>
<reference evidence="1 2" key="1">
    <citation type="submission" date="2016-08" db="EMBL/GenBank/DDBJ databases">
        <title>Genomes of anaerobic fungi encode conserved fungal cellulosomes for biomass hydrolysis.</title>
        <authorList>
            <consortium name="DOE Joint Genome Institute"/>
            <person name="Haitjema C.H."/>
            <person name="Gilmore S.P."/>
            <person name="Henske J.K."/>
            <person name="Solomon K.V."/>
            <person name="De Groot R."/>
            <person name="Kuo A."/>
            <person name="Mondo S.J."/>
            <person name="Salamov A.A."/>
            <person name="Labutti K."/>
            <person name="Zhao Z."/>
            <person name="Chiniquy J."/>
            <person name="Barry K."/>
            <person name="Brewer H.M."/>
            <person name="Purvine S.O."/>
            <person name="Wright A.T."/>
            <person name="Boxma B."/>
            <person name="Van Alen T."/>
            <person name="Hackstein J.H."/>
            <person name="Baker S.E."/>
            <person name="Grigoriev I.V."/>
            <person name="O'Malley M.A."/>
        </authorList>
    </citation>
    <scope>NUCLEOTIDE SEQUENCE [LARGE SCALE GENOMIC DNA]</scope>
    <source>
        <strain evidence="2">finn</strain>
    </source>
</reference>
<evidence type="ECO:0000313" key="1">
    <source>
        <dbReference type="EMBL" id="ORX54217.1"/>
    </source>
</evidence>
<accession>A0A1Y1VEG7</accession>
<dbReference type="EMBL" id="MCFH01000011">
    <property type="protein sequence ID" value="ORX54217.1"/>
    <property type="molecule type" value="Genomic_DNA"/>
</dbReference>
<evidence type="ECO:0000313" key="2">
    <source>
        <dbReference type="Proteomes" id="UP000193719"/>
    </source>
</evidence>
<comment type="caution">
    <text evidence="1">The sequence shown here is derived from an EMBL/GenBank/DDBJ whole genome shotgun (WGS) entry which is preliminary data.</text>
</comment>
<protein>
    <submittedName>
        <fullName evidence="1">Uncharacterized protein</fullName>
    </submittedName>
</protein>
<feature type="non-terminal residue" evidence="1">
    <location>
        <position position="1"/>
    </location>
</feature>
<dbReference type="Proteomes" id="UP000193719">
    <property type="component" value="Unassembled WGS sequence"/>
</dbReference>
<dbReference type="STRING" id="1754191.A0A1Y1VEG7"/>
<organism evidence="1 2">
    <name type="scientific">Piromyces finnis</name>
    <dbReference type="NCBI Taxonomy" id="1754191"/>
    <lineage>
        <taxon>Eukaryota</taxon>
        <taxon>Fungi</taxon>
        <taxon>Fungi incertae sedis</taxon>
        <taxon>Chytridiomycota</taxon>
        <taxon>Chytridiomycota incertae sedis</taxon>
        <taxon>Neocallimastigomycetes</taxon>
        <taxon>Neocallimastigales</taxon>
        <taxon>Neocallimastigaceae</taxon>
        <taxon>Piromyces</taxon>
    </lineage>
</organism>
<sequence>QSNTGLLNHNNSSSLLQSNKLFSRHHFPFNTKKHFTSVLPSNSQNTNFAFQRNIQRPLVSLKPTITHYDGQVAVRPPSTIQTSVSTTSSASSYPLIIDQNPTDLAQTHFQPFVQLPNTINMTSNINNSTNTFINSHPTYSSFSNQNPLSLNPHLFTNPSLISPTSVRKLSINRIRPNNANLINNRNRKRVKK</sequence>